<keyword evidence="4 9" id="KW-0460">Magnesium</keyword>
<keyword evidence="8 9" id="KW-0472">Membrane</keyword>
<keyword evidence="7 9" id="KW-0406">Ion transport</keyword>
<dbReference type="GO" id="GO:0012505">
    <property type="term" value="C:endomembrane system"/>
    <property type="evidence" value="ECO:0007669"/>
    <property type="project" value="UniProtKB-SubCell"/>
</dbReference>
<feature type="transmembrane region" description="Helical" evidence="9">
    <location>
        <begin position="6"/>
        <end position="26"/>
    </location>
</feature>
<dbReference type="GO" id="GO:0005886">
    <property type="term" value="C:plasma membrane"/>
    <property type="evidence" value="ECO:0007669"/>
    <property type="project" value="UniProtKB-SubCell"/>
</dbReference>
<comment type="cofactor">
    <cofactor evidence="9">
        <name>Mg(2+)</name>
        <dbReference type="ChEBI" id="CHEBI:18420"/>
    </cofactor>
</comment>
<feature type="transmembrane region" description="Helical" evidence="9">
    <location>
        <begin position="586"/>
        <end position="604"/>
    </location>
</feature>
<keyword evidence="3 9" id="KW-0812">Transmembrane</keyword>
<keyword evidence="5 9" id="KW-1278">Translocase</keyword>
<keyword evidence="9" id="KW-0739">Sodium transport</keyword>
<dbReference type="KEGG" id="mtt:Ftrac_0768"/>
<dbReference type="EC" id="7.2.3.1" evidence="9"/>
<keyword evidence="6 9" id="KW-1133">Transmembrane helix</keyword>
<evidence type="ECO:0000256" key="8">
    <source>
        <dbReference type="ARBA" id="ARBA00023136"/>
    </source>
</evidence>
<evidence type="ECO:0000313" key="11">
    <source>
        <dbReference type="Proteomes" id="UP000008720"/>
    </source>
</evidence>
<feature type="transmembrane region" description="Helical" evidence="9">
    <location>
        <begin position="690"/>
        <end position="708"/>
    </location>
</feature>
<evidence type="ECO:0000256" key="6">
    <source>
        <dbReference type="ARBA" id="ARBA00022989"/>
    </source>
</evidence>
<comment type="catalytic activity">
    <reaction evidence="9">
        <text>Na(+)(in) + diphosphate + H2O = Na(+)(out) + 2 phosphate + H(+)</text>
        <dbReference type="Rhea" id="RHEA:57884"/>
        <dbReference type="ChEBI" id="CHEBI:15377"/>
        <dbReference type="ChEBI" id="CHEBI:15378"/>
        <dbReference type="ChEBI" id="CHEBI:29101"/>
        <dbReference type="ChEBI" id="CHEBI:33019"/>
        <dbReference type="ChEBI" id="CHEBI:43474"/>
        <dbReference type="EC" id="7.2.3.1"/>
    </reaction>
</comment>
<dbReference type="GO" id="GO:0030955">
    <property type="term" value="F:potassium ion binding"/>
    <property type="evidence" value="ECO:0007669"/>
    <property type="project" value="UniProtKB-UniRule"/>
</dbReference>
<comment type="subcellular location">
    <subcellularLocation>
        <location evidence="9">Cell inner membrane</location>
        <topology evidence="9">Multi-pass membrane protein</topology>
    </subcellularLocation>
    <subcellularLocation>
        <location evidence="1">Endomembrane system</location>
        <topology evidence="1">Multi-pass membrane protein</topology>
    </subcellularLocation>
</comment>
<dbReference type="HOGENOM" id="CLU_008743_3_1_10"/>
<name>E4TS19_MARTH</name>
<feature type="transmembrane region" description="Helical" evidence="9">
    <location>
        <begin position="82"/>
        <end position="105"/>
    </location>
</feature>
<feature type="transmembrane region" description="Helical" evidence="9">
    <location>
        <begin position="308"/>
        <end position="328"/>
    </location>
</feature>
<dbReference type="AlphaFoldDB" id="E4TS19"/>
<feature type="transmembrane region" description="Helical" evidence="9">
    <location>
        <begin position="521"/>
        <end position="545"/>
    </location>
</feature>
<accession>E4TS19</accession>
<keyword evidence="9" id="KW-0915">Sodium</keyword>
<dbReference type="NCBIfam" id="NF001955">
    <property type="entry name" value="PRK00733.2-4"/>
    <property type="match status" value="1"/>
</dbReference>
<keyword evidence="10" id="KW-0378">Hydrolase</keyword>
<evidence type="ECO:0000256" key="2">
    <source>
        <dbReference type="ARBA" id="ARBA00022448"/>
    </source>
</evidence>
<dbReference type="Pfam" id="PF03030">
    <property type="entry name" value="H_PPase"/>
    <property type="match status" value="1"/>
</dbReference>
<evidence type="ECO:0000313" key="10">
    <source>
        <dbReference type="EMBL" id="ADR20770.1"/>
    </source>
</evidence>
<evidence type="ECO:0000256" key="4">
    <source>
        <dbReference type="ARBA" id="ARBA00022842"/>
    </source>
</evidence>
<feature type="transmembrane region" description="Helical" evidence="9">
    <location>
        <begin position="392"/>
        <end position="416"/>
    </location>
</feature>
<evidence type="ECO:0000256" key="9">
    <source>
        <dbReference type="HAMAP-Rule" id="MF_01129"/>
    </source>
</evidence>
<evidence type="ECO:0000256" key="1">
    <source>
        <dbReference type="ARBA" id="ARBA00004127"/>
    </source>
</evidence>
<dbReference type="NCBIfam" id="TIGR01104">
    <property type="entry name" value="V_PPase"/>
    <property type="match status" value="1"/>
</dbReference>
<keyword evidence="2 9" id="KW-0813">Transport</keyword>
<dbReference type="GO" id="GO:0006814">
    <property type="term" value="P:sodium ion transport"/>
    <property type="evidence" value="ECO:0007669"/>
    <property type="project" value="UniProtKB-UniRule"/>
</dbReference>
<feature type="transmembrane region" description="Helical" evidence="9">
    <location>
        <begin position="126"/>
        <end position="154"/>
    </location>
</feature>
<feature type="site" description="Determinant of potassium dependence" evidence="9">
    <location>
        <position position="481"/>
    </location>
</feature>
<dbReference type="PIRSF" id="PIRSF001265">
    <property type="entry name" value="H+-PPase"/>
    <property type="match status" value="1"/>
</dbReference>
<comment type="subunit">
    <text evidence="9">Homodimer.</text>
</comment>
<sequence>MSNIIWIVPILGIVGLIVMAIKSAWVSKQDAGDERMTELAGYIAKGAMAFLRAEWKVMFYFVIIAGILLAYSGTLVETSSPVIAISFIIGAVFSAFAGYVGMNIATKANVRTTQAAKTSLAKALRVSFSGGTVMGLGVAGLAVFGMGILFIFFYNMYVIQTGGDVNGLEMEKALEVLAGFSLGAESIALFARVGGGIYTKAADVGADLVGKVEAGIPEDDPRNPATIADNVGDNVGDVAGMGADLFGSYVATILASMVLGREIISEDQFGGIAPILLPMIIAGLGLVFSIIGTLFVRISKETDSVQKALNWGNWSSIILTVVASFFLVEYMLPETMIIRDFSFTSMDVFWAIFTGLIVGALMSIITEYYTAMGRKPVLSIVKQSSTGAATNIIGGLAVGMQSTVMPILVLAVGIVVSYEFAGLYGVAIAAAGMMATTAMQLAIDAFGPIADNAGGIAEMSGLPEEVRDRTDNLDAVGNTTAATGKGFAIASAALTALALFAAFVGISGIDSIDIYKAPVLAALFVGGMIPFIFSSLAIAAVGRAAMDMVQEVRRQFKEMPGIMEGTTKPEYEKCVDISTKASIREMILPGAIALITPLLVGFGLKGVFADTSSAEILGGLLAGVTVSGVLMGIFQNNAGGAWDNAKKSFEKGVEINGKMEYKGSEAHKASVTGDTVGDPFKDTSGPSMNILIKLMSIVALVIAPHISVKDHNTAEVKKESKEIVVEKSEVIKAEK</sequence>
<protein>
    <recommendedName>
        <fullName evidence="9">Putative K(+)-stimulated pyrophosphate-energized sodium pump</fullName>
        <ecNumber evidence="9">7.2.3.1</ecNumber>
    </recommendedName>
    <alternativeName>
        <fullName evidence="9">Membrane-bound sodium-translocating pyrophosphatase</fullName>
    </alternativeName>
    <alternativeName>
        <fullName evidence="9">Pyrophosphate-energized inorganic pyrophosphatase</fullName>
        <shortName evidence="9">Na(+)-PPase</shortName>
    </alternativeName>
</protein>
<keyword evidence="9" id="KW-0630">Potassium</keyword>
<feature type="transmembrane region" description="Helical" evidence="9">
    <location>
        <begin position="57"/>
        <end position="76"/>
    </location>
</feature>
<dbReference type="InterPro" id="IPR004131">
    <property type="entry name" value="PPase-energised_H-pump"/>
</dbReference>
<dbReference type="NCBIfam" id="NF001960">
    <property type="entry name" value="PRK00733.3-5"/>
    <property type="match status" value="1"/>
</dbReference>
<dbReference type="GO" id="GO:0009678">
    <property type="term" value="F:diphosphate hydrolysis-driven proton transmembrane transporter activity"/>
    <property type="evidence" value="ECO:0007669"/>
    <property type="project" value="UniProtKB-UniRule"/>
</dbReference>
<comment type="activity regulation">
    <text evidence="9">Requires K(+) for maximal activity.</text>
</comment>
<dbReference type="EMBL" id="CP002349">
    <property type="protein sequence ID" value="ADR20770.1"/>
    <property type="molecule type" value="Genomic_DNA"/>
</dbReference>
<dbReference type="OrthoDB" id="9808652at2"/>
<reference evidence="10 11" key="1">
    <citation type="journal article" date="2011" name="Stand. Genomic Sci.">
        <title>Complete genome sequence of Marivirga tractuosa type strain (H-43).</title>
        <authorList>
            <person name="Pagani I."/>
            <person name="Chertkov O."/>
            <person name="Lapidus A."/>
            <person name="Lucas S."/>
            <person name="Del Rio T.G."/>
            <person name="Tice H."/>
            <person name="Copeland A."/>
            <person name="Cheng J.F."/>
            <person name="Nolan M."/>
            <person name="Saunders E."/>
            <person name="Pitluck S."/>
            <person name="Held B."/>
            <person name="Goodwin L."/>
            <person name="Liolios K."/>
            <person name="Ovchinikova G."/>
            <person name="Ivanova N."/>
            <person name="Mavromatis K."/>
            <person name="Pati A."/>
            <person name="Chen A."/>
            <person name="Palaniappan K."/>
            <person name="Land M."/>
            <person name="Hauser L."/>
            <person name="Jeffries C.D."/>
            <person name="Detter J.C."/>
            <person name="Han C."/>
            <person name="Tapia R."/>
            <person name="Ngatchou-Djao O.D."/>
            <person name="Rohde M."/>
            <person name="Goker M."/>
            <person name="Spring S."/>
            <person name="Sikorski J."/>
            <person name="Woyke T."/>
            <person name="Bristow J."/>
            <person name="Eisen J.A."/>
            <person name="Markowitz V."/>
            <person name="Hugenholtz P."/>
            <person name="Klenk H.P."/>
            <person name="Kyrpides N.C."/>
        </authorList>
    </citation>
    <scope>NUCLEOTIDE SEQUENCE [LARGE SCALE GENOMIC DNA]</scope>
    <source>
        <strain evidence="11">ATCC 23168 / DSM 4126 / NBRC 15989 / NCIMB 1408 / VKM B-1430 / H-43</strain>
    </source>
</reference>
<feature type="transmembrane region" description="Helical" evidence="9">
    <location>
        <begin position="275"/>
        <end position="296"/>
    </location>
</feature>
<feature type="transmembrane region" description="Helical" evidence="9">
    <location>
        <begin position="616"/>
        <end position="634"/>
    </location>
</feature>
<proteinExistence type="inferred from homology"/>
<comment type="function">
    <text evidence="9">Sodium pump that utilizes the energy of pyrophosphate hydrolysis as the driving force for Na(+) movement across the membrane.</text>
</comment>
<dbReference type="PANTHER" id="PTHR31998">
    <property type="entry name" value="K(+)-INSENSITIVE PYROPHOSPHATE-ENERGIZED PROTON PUMP"/>
    <property type="match status" value="1"/>
</dbReference>
<keyword evidence="9" id="KW-1003">Cell membrane</keyword>
<keyword evidence="9" id="KW-0997">Cell inner membrane</keyword>
<dbReference type="GO" id="GO:0000287">
    <property type="term" value="F:magnesium ion binding"/>
    <property type="evidence" value="ECO:0007669"/>
    <property type="project" value="UniProtKB-UniRule"/>
</dbReference>
<comment type="similarity">
    <text evidence="9">Belongs to the H(+)-translocating pyrophosphatase (TC 3.A.10) family. K(+)-stimulated subfamily.</text>
</comment>
<dbReference type="HAMAP" id="MF_01129">
    <property type="entry name" value="PPase_energized_pump"/>
    <property type="match status" value="1"/>
</dbReference>
<evidence type="ECO:0000256" key="7">
    <source>
        <dbReference type="ARBA" id="ARBA00023065"/>
    </source>
</evidence>
<dbReference type="Proteomes" id="UP000008720">
    <property type="component" value="Chromosome"/>
</dbReference>
<evidence type="ECO:0000256" key="5">
    <source>
        <dbReference type="ARBA" id="ARBA00022967"/>
    </source>
</evidence>
<comment type="caution">
    <text evidence="9">Lacks conserved residue(s) required for the propagation of feature annotation.</text>
</comment>
<dbReference type="RefSeq" id="WP_013452921.1">
    <property type="nucleotide sequence ID" value="NC_014759.1"/>
</dbReference>
<feature type="transmembrane region" description="Helical" evidence="9">
    <location>
        <begin position="487"/>
        <end position="509"/>
    </location>
</feature>
<dbReference type="GO" id="GO:0004427">
    <property type="term" value="F:inorganic diphosphate phosphatase activity"/>
    <property type="evidence" value="ECO:0007669"/>
    <property type="project" value="UniProtKB-UniRule"/>
</dbReference>
<organism evidence="10 11">
    <name type="scientific">Marivirga tractuosa (strain ATCC 23168 / DSM 4126 / NBRC 15989 / NCIMB 1408 / VKM B-1430 / H-43)</name>
    <name type="common">Microscilla tractuosa</name>
    <name type="synonym">Flexibacter tractuosus</name>
    <dbReference type="NCBI Taxonomy" id="643867"/>
    <lineage>
        <taxon>Bacteria</taxon>
        <taxon>Pseudomonadati</taxon>
        <taxon>Bacteroidota</taxon>
        <taxon>Cytophagia</taxon>
        <taxon>Cytophagales</taxon>
        <taxon>Marivirgaceae</taxon>
        <taxon>Marivirga</taxon>
    </lineage>
</organism>
<feature type="transmembrane region" description="Helical" evidence="9">
    <location>
        <begin position="422"/>
        <end position="443"/>
    </location>
</feature>
<dbReference type="eggNOG" id="COG3808">
    <property type="taxonomic scope" value="Bacteria"/>
</dbReference>
<dbReference type="STRING" id="643867.Ftrac_0768"/>
<feature type="transmembrane region" description="Helical" evidence="9">
    <location>
        <begin position="348"/>
        <end position="371"/>
    </location>
</feature>
<keyword evidence="11" id="KW-1185">Reference proteome</keyword>
<gene>
    <name evidence="9" type="primary">hppA</name>
    <name evidence="10" type="ordered locus">Ftrac_0768</name>
</gene>
<evidence type="ECO:0000256" key="3">
    <source>
        <dbReference type="ARBA" id="ARBA00022692"/>
    </source>
</evidence>